<dbReference type="Pfam" id="PF00005">
    <property type="entry name" value="ABC_tran"/>
    <property type="match status" value="1"/>
</dbReference>
<proteinExistence type="predicted"/>
<evidence type="ECO:0000256" key="1">
    <source>
        <dbReference type="ARBA" id="ARBA00022448"/>
    </source>
</evidence>
<dbReference type="GO" id="GO:0016887">
    <property type="term" value="F:ATP hydrolysis activity"/>
    <property type="evidence" value="ECO:0007669"/>
    <property type="project" value="InterPro"/>
</dbReference>
<gene>
    <name evidence="5" type="ORF">BWY73_00625</name>
</gene>
<organism evidence="5">
    <name type="scientific">candidate division TA06 bacterium ADurb.Bin417</name>
    <dbReference type="NCBI Taxonomy" id="1852828"/>
    <lineage>
        <taxon>Bacteria</taxon>
        <taxon>Bacteria division TA06</taxon>
    </lineage>
</organism>
<keyword evidence="3 5" id="KW-0067">ATP-binding</keyword>
<feature type="domain" description="ABC transporter" evidence="4">
    <location>
        <begin position="4"/>
        <end position="240"/>
    </location>
</feature>
<dbReference type="GO" id="GO:0005524">
    <property type="term" value="F:ATP binding"/>
    <property type="evidence" value="ECO:0007669"/>
    <property type="project" value="UniProtKB-KW"/>
</dbReference>
<dbReference type="PANTHER" id="PTHR43023">
    <property type="entry name" value="PROTEIN TRIGALACTOSYLDIACYLGLYCEROL 3, CHLOROPLASTIC"/>
    <property type="match status" value="1"/>
</dbReference>
<dbReference type="SMART" id="SM00382">
    <property type="entry name" value="AAA"/>
    <property type="match status" value="1"/>
</dbReference>
<comment type="caution">
    <text evidence="5">The sequence shown here is derived from an EMBL/GenBank/DDBJ whole genome shotgun (WGS) entry which is preliminary data.</text>
</comment>
<dbReference type="AlphaFoldDB" id="A0A1V5MHU6"/>
<dbReference type="InterPro" id="IPR003439">
    <property type="entry name" value="ABC_transporter-like_ATP-bd"/>
</dbReference>
<name>A0A1V5MHU6_UNCT6</name>
<reference evidence="5" key="1">
    <citation type="submission" date="2017-02" db="EMBL/GenBank/DDBJ databases">
        <title>Delving into the versatile metabolic prowess of the omnipresent phylum Bacteroidetes.</title>
        <authorList>
            <person name="Nobu M.K."/>
            <person name="Mei R."/>
            <person name="Narihiro T."/>
            <person name="Kuroda K."/>
            <person name="Liu W.-T."/>
        </authorList>
    </citation>
    <scope>NUCLEOTIDE SEQUENCE</scope>
    <source>
        <strain evidence="5">ADurb.Bin417</strain>
    </source>
</reference>
<dbReference type="Gene3D" id="3.40.50.300">
    <property type="entry name" value="P-loop containing nucleotide triphosphate hydrolases"/>
    <property type="match status" value="1"/>
</dbReference>
<sequence>MNAIEIEDLWIGFDEEPVLQGVNLKVEANRNTIIAGTSGVGKTILLKSVIGLLKPNRGRITINGEDTSGYSAQDWYNLRMQIGMVFQGNALFDSMSVWENVGFFFLEHTRKSAEQVRREAEQALKLVDLEGTGDLYPEELSGGMKKRVALARTLLFNPKIILYDEPSSGLDPVTSEGIKDLMRSIHKQFGTTALIVSHDLLFMQGLAERVGLLDQGRIVGFGPLEELQQSSDPLVSNFFRIKGISP</sequence>
<dbReference type="Proteomes" id="UP000485484">
    <property type="component" value="Unassembled WGS sequence"/>
</dbReference>
<protein>
    <submittedName>
        <fullName evidence="5">Putative ABC transporter ATP-binding protein</fullName>
    </submittedName>
</protein>
<dbReference type="PROSITE" id="PS50893">
    <property type="entry name" value="ABC_TRANSPORTER_2"/>
    <property type="match status" value="1"/>
</dbReference>
<dbReference type="SUPFAM" id="SSF52540">
    <property type="entry name" value="P-loop containing nucleoside triphosphate hydrolases"/>
    <property type="match status" value="1"/>
</dbReference>
<dbReference type="PROSITE" id="PS00211">
    <property type="entry name" value="ABC_TRANSPORTER_1"/>
    <property type="match status" value="1"/>
</dbReference>
<dbReference type="InterPro" id="IPR003593">
    <property type="entry name" value="AAA+_ATPase"/>
</dbReference>
<evidence type="ECO:0000256" key="2">
    <source>
        <dbReference type="ARBA" id="ARBA00022741"/>
    </source>
</evidence>
<evidence type="ECO:0000256" key="3">
    <source>
        <dbReference type="ARBA" id="ARBA00022840"/>
    </source>
</evidence>
<dbReference type="InterPro" id="IPR017871">
    <property type="entry name" value="ABC_transporter-like_CS"/>
</dbReference>
<keyword evidence="1" id="KW-0813">Transport</keyword>
<dbReference type="EMBL" id="MWAK01000066">
    <property type="protein sequence ID" value="OPZ92818.1"/>
    <property type="molecule type" value="Genomic_DNA"/>
</dbReference>
<evidence type="ECO:0000259" key="4">
    <source>
        <dbReference type="PROSITE" id="PS50893"/>
    </source>
</evidence>
<keyword evidence="2" id="KW-0547">Nucleotide-binding</keyword>
<dbReference type="InterPro" id="IPR027417">
    <property type="entry name" value="P-loop_NTPase"/>
</dbReference>
<evidence type="ECO:0000313" key="5">
    <source>
        <dbReference type="EMBL" id="OPZ92818.1"/>
    </source>
</evidence>
<accession>A0A1V5MHU6</accession>
<dbReference type="PANTHER" id="PTHR43023:SF6">
    <property type="entry name" value="INTERMEMBRANE PHOSPHOLIPID TRANSPORT SYSTEM ATP-BINDING PROTEIN MLAF"/>
    <property type="match status" value="1"/>
</dbReference>